<evidence type="ECO:0000313" key="6">
    <source>
        <dbReference type="Proteomes" id="UP000247515"/>
    </source>
</evidence>
<dbReference type="SMART" id="SM00861">
    <property type="entry name" value="Transket_pyr"/>
    <property type="match status" value="1"/>
</dbReference>
<dbReference type="AlphaFoldDB" id="A0A1A5XDZ9"/>
<dbReference type="InterPro" id="IPR029061">
    <property type="entry name" value="THDP-binding"/>
</dbReference>
<dbReference type="InterPro" id="IPR033248">
    <property type="entry name" value="Transketolase_C"/>
</dbReference>
<dbReference type="SUPFAM" id="SSF52518">
    <property type="entry name" value="Thiamin diphosphate-binding fold (THDP-binding)"/>
    <property type="match status" value="1"/>
</dbReference>
<dbReference type="FunFam" id="3.40.50.970:FF:000001">
    <property type="entry name" value="Pyruvate dehydrogenase E1 beta subunit"/>
    <property type="match status" value="1"/>
</dbReference>
<dbReference type="Gene3D" id="3.40.50.920">
    <property type="match status" value="1"/>
</dbReference>
<dbReference type="OrthoDB" id="9780894at2"/>
<dbReference type="PANTHER" id="PTHR43257">
    <property type="entry name" value="PYRUVATE DEHYDROGENASE E1 COMPONENT BETA SUBUNIT"/>
    <property type="match status" value="1"/>
</dbReference>
<dbReference type="PANTHER" id="PTHR43257:SF3">
    <property type="entry name" value="ACETOIN:2,6-DICHLOROPHENOLINDOPHENOL OXIDOREDUCTASE SUBUNIT BETA"/>
    <property type="match status" value="1"/>
</dbReference>
<dbReference type="NCBIfam" id="NF006667">
    <property type="entry name" value="PRK09212.1"/>
    <property type="match status" value="1"/>
</dbReference>
<keyword evidence="6" id="KW-1185">Reference proteome</keyword>
<dbReference type="EMBL" id="QJJV01000012">
    <property type="protein sequence ID" value="PXX14615.1"/>
    <property type="molecule type" value="Genomic_DNA"/>
</dbReference>
<keyword evidence="4" id="KW-0670">Pyruvate</keyword>
<dbReference type="CDD" id="cd07036">
    <property type="entry name" value="TPP_PYR_E1-PDHc-beta_like"/>
    <property type="match status" value="1"/>
</dbReference>
<dbReference type="Pfam" id="PF02780">
    <property type="entry name" value="Transketolase_C"/>
    <property type="match status" value="1"/>
</dbReference>
<dbReference type="FunFam" id="3.40.50.920:FF:000001">
    <property type="entry name" value="Pyruvate dehydrogenase E1 beta subunit"/>
    <property type="match status" value="1"/>
</dbReference>
<dbReference type="Pfam" id="PF02779">
    <property type="entry name" value="Transket_pyr"/>
    <property type="match status" value="1"/>
</dbReference>
<accession>A0A1A5XDZ9</accession>
<evidence type="ECO:0000313" key="4">
    <source>
        <dbReference type="EMBL" id="SEJ84907.1"/>
    </source>
</evidence>
<sequence>MARKITYSQAINEALAQEMTRDESVIVMGEDNAGGAGAPGEQDAWGGVLGVTKGLYGKFPGRVLDTPLSEGGFIGTAVGAAACGLRPVAELMFIDFMGVCFDQIFNQAAKFRYMFGGKAVTPVVIRTMCGAGLRAAAQHSQMLTSLFTHIPGLKVVCPATPYDAKGLMIAAIRDNDPVIFCEHKLLYTMEGDVPEESYSIPFGEANIVRDGDDVTIVTYGRMVHYALDAAQKLAKDGIEADVIDLRTTSPLDEDTILESVSRTGRVVVVDEANPRCSMATDIAALVAQKAFHDLKAPVGMVTAPHTPVPFAASLEDIYIPSADQIAAAARAARS</sequence>
<dbReference type="Proteomes" id="UP000247515">
    <property type="component" value="Unassembled WGS sequence"/>
</dbReference>
<feature type="domain" description="Transketolase-like pyrimidine-binding" evidence="2">
    <location>
        <begin position="5"/>
        <end position="189"/>
    </location>
</feature>
<dbReference type="GeneID" id="61302376"/>
<organism evidence="4 5">
    <name type="scientific">Paraburkholderia tropica</name>
    <dbReference type="NCBI Taxonomy" id="92647"/>
    <lineage>
        <taxon>Bacteria</taxon>
        <taxon>Pseudomonadati</taxon>
        <taxon>Pseudomonadota</taxon>
        <taxon>Betaproteobacteria</taxon>
        <taxon>Burkholderiales</taxon>
        <taxon>Burkholderiaceae</taxon>
        <taxon>Paraburkholderia</taxon>
    </lineage>
</organism>
<dbReference type="GO" id="GO:0016491">
    <property type="term" value="F:oxidoreductase activity"/>
    <property type="evidence" value="ECO:0007669"/>
    <property type="project" value="UniProtKB-KW"/>
</dbReference>
<reference evidence="4 5" key="1">
    <citation type="submission" date="2016-10" db="EMBL/GenBank/DDBJ databases">
        <authorList>
            <person name="Varghese N."/>
            <person name="Submissions S."/>
        </authorList>
    </citation>
    <scope>NUCLEOTIDE SEQUENCE [LARGE SCALE GENOMIC DNA]</scope>
    <source>
        <strain evidence="4 5">LMG 22274</strain>
    </source>
</reference>
<dbReference type="RefSeq" id="WP_065060052.1">
    <property type="nucleotide sequence ID" value="NZ_CADFGN010000009.1"/>
</dbReference>
<protein>
    <submittedName>
        <fullName evidence="4">Pyruvate dehydrogenase E1 component beta subunit</fullName>
    </submittedName>
</protein>
<name>A0A1A5XDZ9_9BURK</name>
<dbReference type="Gene3D" id="3.40.50.970">
    <property type="match status" value="1"/>
</dbReference>
<dbReference type="InterPro" id="IPR005475">
    <property type="entry name" value="Transketolase-like_Pyr-bd"/>
</dbReference>
<evidence type="ECO:0000313" key="5">
    <source>
        <dbReference type="Proteomes" id="UP000183529"/>
    </source>
</evidence>
<comment type="caution">
    <text evidence="4">The sequence shown here is derived from an EMBL/GenBank/DDBJ whole genome shotgun (WGS) entry which is preliminary data.</text>
</comment>
<dbReference type="Proteomes" id="UP000183529">
    <property type="component" value="Unassembled WGS sequence"/>
</dbReference>
<evidence type="ECO:0000256" key="1">
    <source>
        <dbReference type="ARBA" id="ARBA00023002"/>
    </source>
</evidence>
<proteinExistence type="predicted"/>
<dbReference type="EMBL" id="FNZM01000009">
    <property type="protein sequence ID" value="SEJ84907.1"/>
    <property type="molecule type" value="Genomic_DNA"/>
</dbReference>
<dbReference type="InterPro" id="IPR009014">
    <property type="entry name" value="Transketo_C/PFOR_II"/>
</dbReference>
<dbReference type="SUPFAM" id="SSF52922">
    <property type="entry name" value="TK C-terminal domain-like"/>
    <property type="match status" value="1"/>
</dbReference>
<reference evidence="3 6" key="2">
    <citation type="submission" date="2018-05" db="EMBL/GenBank/DDBJ databases">
        <title>Genomic Encyclopedia of Type Strains, Phase IV (KMG-V): Genome sequencing to study the core and pangenomes of soil and plant-associated prokaryotes.</title>
        <authorList>
            <person name="Whitman W."/>
        </authorList>
    </citation>
    <scope>NUCLEOTIDE SEQUENCE [LARGE SCALE GENOMIC DNA]</scope>
    <source>
        <strain evidence="3 6">SIr-6563</strain>
    </source>
</reference>
<evidence type="ECO:0000259" key="2">
    <source>
        <dbReference type="SMART" id="SM00861"/>
    </source>
</evidence>
<keyword evidence="1" id="KW-0560">Oxidoreductase</keyword>
<evidence type="ECO:0000313" key="3">
    <source>
        <dbReference type="EMBL" id="PXX14615.1"/>
    </source>
</evidence>
<gene>
    <name evidence="3" type="ORF">C7400_112228</name>
    <name evidence="4" type="ORF">SAMN05216550_109186</name>
</gene>